<dbReference type="InterPro" id="IPR036383">
    <property type="entry name" value="TSP1_rpt_sf"/>
</dbReference>
<evidence type="ECO:0000259" key="1">
    <source>
        <dbReference type="Pfam" id="PF00092"/>
    </source>
</evidence>
<dbReference type="EMBL" id="MU826350">
    <property type="protein sequence ID" value="KAJ7381354.1"/>
    <property type="molecule type" value="Genomic_DNA"/>
</dbReference>
<accession>A0A9W9ZJW7</accession>
<organism evidence="2 3">
    <name type="scientific">Desmophyllum pertusum</name>
    <dbReference type="NCBI Taxonomy" id="174260"/>
    <lineage>
        <taxon>Eukaryota</taxon>
        <taxon>Metazoa</taxon>
        <taxon>Cnidaria</taxon>
        <taxon>Anthozoa</taxon>
        <taxon>Hexacorallia</taxon>
        <taxon>Scleractinia</taxon>
        <taxon>Caryophylliina</taxon>
        <taxon>Caryophylliidae</taxon>
        <taxon>Desmophyllum</taxon>
    </lineage>
</organism>
<feature type="domain" description="VWFA" evidence="1">
    <location>
        <begin position="3"/>
        <end position="55"/>
    </location>
</feature>
<reference evidence="2" key="1">
    <citation type="submission" date="2023-01" db="EMBL/GenBank/DDBJ databases">
        <title>Genome assembly of the deep-sea coral Lophelia pertusa.</title>
        <authorList>
            <person name="Herrera S."/>
            <person name="Cordes E."/>
        </authorList>
    </citation>
    <scope>NUCLEOTIDE SEQUENCE</scope>
    <source>
        <strain evidence="2">USNM1676648</strain>
        <tissue evidence="2">Polyp</tissue>
    </source>
</reference>
<gene>
    <name evidence="2" type="ORF">OS493_001481</name>
</gene>
<proteinExistence type="predicted"/>
<dbReference type="Proteomes" id="UP001163046">
    <property type="component" value="Unassembled WGS sequence"/>
</dbReference>
<dbReference type="Gene3D" id="3.40.50.410">
    <property type="entry name" value="von Willebrand factor, type A domain"/>
    <property type="match status" value="1"/>
</dbReference>
<dbReference type="InterPro" id="IPR002035">
    <property type="entry name" value="VWF_A"/>
</dbReference>
<protein>
    <recommendedName>
        <fullName evidence="1">VWFA domain-containing protein</fullName>
    </recommendedName>
</protein>
<dbReference type="OrthoDB" id="6132182at2759"/>
<dbReference type="SUPFAM" id="SSF82895">
    <property type="entry name" value="TSP-1 type 1 repeat"/>
    <property type="match status" value="1"/>
</dbReference>
<dbReference type="InterPro" id="IPR036465">
    <property type="entry name" value="vWFA_dom_sf"/>
</dbReference>
<comment type="caution">
    <text evidence="2">The sequence shown here is derived from an EMBL/GenBank/DDBJ whole genome shotgun (WGS) entry which is preliminary data.</text>
</comment>
<dbReference type="AlphaFoldDB" id="A0A9W9ZJW7"/>
<dbReference type="Pfam" id="PF00092">
    <property type="entry name" value="VWA"/>
    <property type="match status" value="1"/>
</dbReference>
<evidence type="ECO:0000313" key="2">
    <source>
        <dbReference type="EMBL" id="KAJ7381354.1"/>
    </source>
</evidence>
<name>A0A9W9ZJW7_9CNID</name>
<sequence length="94" mass="10336">MPTDELHKAEVAVYAVGVQEDLSADEKKTLTAQLGMIASKPTADHVFEVADFATLLKDAPKIANKSCIVNGGWSAWSAWSECRHPCMVKMRTRM</sequence>
<evidence type="ECO:0000313" key="3">
    <source>
        <dbReference type="Proteomes" id="UP001163046"/>
    </source>
</evidence>
<dbReference type="Gene3D" id="2.20.100.10">
    <property type="entry name" value="Thrombospondin type-1 (TSP1) repeat"/>
    <property type="match status" value="1"/>
</dbReference>
<dbReference type="SUPFAM" id="SSF53300">
    <property type="entry name" value="vWA-like"/>
    <property type="match status" value="1"/>
</dbReference>
<keyword evidence="3" id="KW-1185">Reference proteome</keyword>